<name>A0AAE0SUR8_9BIVA</name>
<keyword evidence="2" id="KW-1185">Reference proteome</keyword>
<gene>
    <name evidence="1" type="ORF">CHS0354_015334</name>
</gene>
<dbReference type="EMBL" id="JAEAOA010000949">
    <property type="protein sequence ID" value="KAK3598323.1"/>
    <property type="molecule type" value="Genomic_DNA"/>
</dbReference>
<reference evidence="1" key="1">
    <citation type="journal article" date="2021" name="Genome Biol. Evol.">
        <title>A High-Quality Reference Genome for a Parasitic Bivalve with Doubly Uniparental Inheritance (Bivalvia: Unionida).</title>
        <authorList>
            <person name="Smith C.H."/>
        </authorList>
    </citation>
    <scope>NUCLEOTIDE SEQUENCE</scope>
    <source>
        <strain evidence="1">CHS0354</strain>
    </source>
</reference>
<sequence>MVMESDSWLLLFEGGVTLIKDGCTSAGETFIDKGSPRNIRVWNGILPGSLKPNLLYGNLFTRPPPHQKSEIISVRSLACYNDDHTHSAGTLMIFLMDKSDHAYATQFSLLMAVKEFYNRHTAKNTCVLTRFERIR</sequence>
<protein>
    <submittedName>
        <fullName evidence="1">Uncharacterized protein</fullName>
    </submittedName>
</protein>
<organism evidence="1 2">
    <name type="scientific">Potamilus streckersoni</name>
    <dbReference type="NCBI Taxonomy" id="2493646"/>
    <lineage>
        <taxon>Eukaryota</taxon>
        <taxon>Metazoa</taxon>
        <taxon>Spiralia</taxon>
        <taxon>Lophotrochozoa</taxon>
        <taxon>Mollusca</taxon>
        <taxon>Bivalvia</taxon>
        <taxon>Autobranchia</taxon>
        <taxon>Heteroconchia</taxon>
        <taxon>Palaeoheterodonta</taxon>
        <taxon>Unionida</taxon>
        <taxon>Unionoidea</taxon>
        <taxon>Unionidae</taxon>
        <taxon>Ambleminae</taxon>
        <taxon>Lampsilini</taxon>
        <taxon>Potamilus</taxon>
    </lineage>
</organism>
<proteinExistence type="predicted"/>
<comment type="caution">
    <text evidence="1">The sequence shown here is derived from an EMBL/GenBank/DDBJ whole genome shotgun (WGS) entry which is preliminary data.</text>
</comment>
<evidence type="ECO:0000313" key="2">
    <source>
        <dbReference type="Proteomes" id="UP001195483"/>
    </source>
</evidence>
<evidence type="ECO:0000313" key="1">
    <source>
        <dbReference type="EMBL" id="KAK3598323.1"/>
    </source>
</evidence>
<reference evidence="1" key="2">
    <citation type="journal article" date="2021" name="Genome Biol. Evol.">
        <title>Developing a high-quality reference genome for a parasitic bivalve with doubly uniparental inheritance (Bivalvia: Unionida).</title>
        <authorList>
            <person name="Smith C.H."/>
        </authorList>
    </citation>
    <scope>NUCLEOTIDE SEQUENCE</scope>
    <source>
        <strain evidence="1">CHS0354</strain>
        <tissue evidence="1">Mantle</tissue>
    </source>
</reference>
<dbReference type="Proteomes" id="UP001195483">
    <property type="component" value="Unassembled WGS sequence"/>
</dbReference>
<reference evidence="1" key="3">
    <citation type="submission" date="2023-05" db="EMBL/GenBank/DDBJ databases">
        <authorList>
            <person name="Smith C.H."/>
        </authorList>
    </citation>
    <scope>NUCLEOTIDE SEQUENCE</scope>
    <source>
        <strain evidence="1">CHS0354</strain>
        <tissue evidence="1">Mantle</tissue>
    </source>
</reference>
<dbReference type="AlphaFoldDB" id="A0AAE0SUR8"/>
<accession>A0AAE0SUR8</accession>